<gene>
    <name evidence="1" type="ORF">J0695_17320</name>
</gene>
<name>A0A939F7L8_9ACTN</name>
<dbReference type="RefSeq" id="WP_206962969.1">
    <property type="nucleotide sequence ID" value="NZ_BAAAJJ010000015.1"/>
</dbReference>
<accession>A0A939F7L8</accession>
<dbReference type="SUPFAM" id="SSF89372">
    <property type="entry name" value="Fucose-specific lectin"/>
    <property type="match status" value="1"/>
</dbReference>
<protein>
    <submittedName>
        <fullName evidence="1">Uncharacterized protein</fullName>
    </submittedName>
</protein>
<keyword evidence="2" id="KW-1185">Reference proteome</keyword>
<sequence length="347" mass="36965">MSPRTAQAPSTSRWLFRGKDRRLTAYALTEGGVLRWTETRPGGPDWSGPDFIVAAGLTHLSLAQGPDGYVHLLARRRRSQGDDVMHAVQYQSGRAIGPWQSLGNPHTKDMNKARAVGVPAAEVNADGHVHIFLNNGNGAVNMRRQTKSVKWEGWKDLKGAHFREGMAAVVAVGGLIEMVAPVDKELLRREQAAPGGEFTEAEAVDGTPFPGSVAGLQTADDRATYYWSDRETPGIVAHRHGSDPVSLGGEPDEGPPALLRTPIEGHDCTVLAYRGRDGRPAIAACPTEAEADGLWWTPTGEASIGAPTLALDAEGRVVMAVIATDGTLRVARQKAEPGLALAAWAGV</sequence>
<dbReference type="Proteomes" id="UP000664167">
    <property type="component" value="Unassembled WGS sequence"/>
</dbReference>
<dbReference type="EMBL" id="JAFLRJ010000157">
    <property type="protein sequence ID" value="MBO0513547.1"/>
    <property type="molecule type" value="Genomic_DNA"/>
</dbReference>
<organism evidence="1 2">
    <name type="scientific">Streptomyces beijiangensis</name>
    <dbReference type="NCBI Taxonomy" id="163361"/>
    <lineage>
        <taxon>Bacteria</taxon>
        <taxon>Bacillati</taxon>
        <taxon>Actinomycetota</taxon>
        <taxon>Actinomycetes</taxon>
        <taxon>Kitasatosporales</taxon>
        <taxon>Streptomycetaceae</taxon>
        <taxon>Streptomyces</taxon>
    </lineage>
</organism>
<proteinExistence type="predicted"/>
<evidence type="ECO:0000313" key="1">
    <source>
        <dbReference type="EMBL" id="MBO0513547.1"/>
    </source>
</evidence>
<dbReference type="AlphaFoldDB" id="A0A939F7L8"/>
<reference evidence="1" key="1">
    <citation type="submission" date="2021-03" db="EMBL/GenBank/DDBJ databases">
        <title>Streptomyces poriferae sp. nov., a novel marine sponge-derived Actinobacteria species with anti-MRSA activity.</title>
        <authorList>
            <person name="Sandoval-Powers M."/>
            <person name="Kralova S."/>
            <person name="Nguyen G.-S."/>
            <person name="Fawwal D."/>
            <person name="Degnes K."/>
            <person name="Klinkenberg G."/>
            <person name="Sletta H."/>
            <person name="Wentzel A."/>
            <person name="Liles M.R."/>
        </authorList>
    </citation>
    <scope>NUCLEOTIDE SEQUENCE</scope>
    <source>
        <strain evidence="1">DSM 41794</strain>
    </source>
</reference>
<comment type="caution">
    <text evidence="1">The sequence shown here is derived from an EMBL/GenBank/DDBJ whole genome shotgun (WGS) entry which is preliminary data.</text>
</comment>
<evidence type="ECO:0000313" key="2">
    <source>
        <dbReference type="Proteomes" id="UP000664167"/>
    </source>
</evidence>